<protein>
    <submittedName>
        <fullName evidence="2">Uncharacterized protein</fullName>
    </submittedName>
</protein>
<organism evidence="2 3">
    <name type="scientific">Triparma verrucosa</name>
    <dbReference type="NCBI Taxonomy" id="1606542"/>
    <lineage>
        <taxon>Eukaryota</taxon>
        <taxon>Sar</taxon>
        <taxon>Stramenopiles</taxon>
        <taxon>Ochrophyta</taxon>
        <taxon>Bolidophyceae</taxon>
        <taxon>Parmales</taxon>
        <taxon>Triparmaceae</taxon>
        <taxon>Triparma</taxon>
    </lineage>
</organism>
<name>A0A9W7FHY8_9STRA</name>
<feature type="compositionally biased region" description="Basic residues" evidence="1">
    <location>
        <begin position="169"/>
        <end position="178"/>
    </location>
</feature>
<reference evidence="3" key="1">
    <citation type="journal article" date="2023" name="Commun. Biol.">
        <title>Genome analysis of Parmales, the sister group of diatoms, reveals the evolutionary specialization of diatoms from phago-mixotrophs to photoautotrophs.</title>
        <authorList>
            <person name="Ban H."/>
            <person name="Sato S."/>
            <person name="Yoshikawa S."/>
            <person name="Yamada K."/>
            <person name="Nakamura Y."/>
            <person name="Ichinomiya M."/>
            <person name="Sato N."/>
            <person name="Blanc-Mathieu R."/>
            <person name="Endo H."/>
            <person name="Kuwata A."/>
            <person name="Ogata H."/>
        </authorList>
    </citation>
    <scope>NUCLEOTIDE SEQUENCE [LARGE SCALE GENOMIC DNA]</scope>
    <source>
        <strain evidence="3">NIES 3699</strain>
    </source>
</reference>
<proteinExistence type="predicted"/>
<gene>
    <name evidence="2" type="ORF">TrVE_jg5414</name>
</gene>
<evidence type="ECO:0000313" key="2">
    <source>
        <dbReference type="EMBL" id="GMI12507.1"/>
    </source>
</evidence>
<accession>A0A9W7FHY8</accession>
<keyword evidence="3" id="KW-1185">Reference proteome</keyword>
<dbReference type="AlphaFoldDB" id="A0A9W7FHY8"/>
<evidence type="ECO:0000313" key="3">
    <source>
        <dbReference type="Proteomes" id="UP001165160"/>
    </source>
</evidence>
<dbReference type="Proteomes" id="UP001165160">
    <property type="component" value="Unassembled WGS sequence"/>
</dbReference>
<sequence length="342" mass="38220">MMIFRHLSKTDVRLWVVSVFSPPIRFRVTLGGPLISQVKKSTVAKATHVKAKVPRYKSGKKKYPLKPEVAKVRNEKNRAAPNAKETAKAKKKIYLAEPEVQKALKAKKKIYLAEPEVQKALKEKGKEYRAKPEVQRARKEYLAKPEVRKAKKENGKEYRANPEVQKATKAWHKKDQQKKKANKKALLDKKVNLSPAFVQINLNTAVKEGTAKVKEILAGGNHLVVICSSSDTTQQKEEKLNVGKLRKAFEKRNGRGSWIKKKAEAKSVFYREIILDGKNGSYTGGGILSMNPCGFTLGRYLEAAIIAAVGVKNLVNLVEGSGGRIPEETRLGAVEIFVVKLR</sequence>
<comment type="caution">
    <text evidence="2">The sequence shown here is derived from an EMBL/GenBank/DDBJ whole genome shotgun (WGS) entry which is preliminary data.</text>
</comment>
<evidence type="ECO:0000256" key="1">
    <source>
        <dbReference type="SAM" id="MobiDB-lite"/>
    </source>
</evidence>
<dbReference type="EMBL" id="BRXX01000447">
    <property type="protein sequence ID" value="GMI12507.1"/>
    <property type="molecule type" value="Genomic_DNA"/>
</dbReference>
<feature type="compositionally biased region" description="Basic and acidic residues" evidence="1">
    <location>
        <begin position="148"/>
        <end position="160"/>
    </location>
</feature>
<feature type="region of interest" description="Disordered" evidence="1">
    <location>
        <begin position="148"/>
        <end position="178"/>
    </location>
</feature>